<evidence type="ECO:0000313" key="1">
    <source>
        <dbReference type="EMBL" id="GAA0780025.1"/>
    </source>
</evidence>
<keyword evidence="2" id="KW-1185">Reference proteome</keyword>
<dbReference type="Proteomes" id="UP001501047">
    <property type="component" value="Unassembled WGS sequence"/>
</dbReference>
<gene>
    <name evidence="1" type="ORF">GCM10008908_39420</name>
</gene>
<reference evidence="2" key="1">
    <citation type="journal article" date="2019" name="Int. J. Syst. Evol. Microbiol.">
        <title>The Global Catalogue of Microorganisms (GCM) 10K type strain sequencing project: providing services to taxonomists for standard genome sequencing and annotation.</title>
        <authorList>
            <consortium name="The Broad Institute Genomics Platform"/>
            <consortium name="The Broad Institute Genome Sequencing Center for Infectious Disease"/>
            <person name="Wu L."/>
            <person name="Ma J."/>
        </authorList>
    </citation>
    <scope>NUCLEOTIDE SEQUENCE [LARGE SCALE GENOMIC DNA]</scope>
    <source>
        <strain evidence="2">JCM 1417</strain>
    </source>
</reference>
<dbReference type="RefSeq" id="WP_343828285.1">
    <property type="nucleotide sequence ID" value="NZ_BAAACI010000024.1"/>
</dbReference>
<dbReference type="EMBL" id="BAAACI010000024">
    <property type="protein sequence ID" value="GAA0780025.1"/>
    <property type="molecule type" value="Genomic_DNA"/>
</dbReference>
<organism evidence="1 2">
    <name type="scientific">Clostridium subterminale</name>
    <dbReference type="NCBI Taxonomy" id="1550"/>
    <lineage>
        <taxon>Bacteria</taxon>
        <taxon>Bacillati</taxon>
        <taxon>Bacillota</taxon>
        <taxon>Clostridia</taxon>
        <taxon>Eubacteriales</taxon>
        <taxon>Clostridiaceae</taxon>
        <taxon>Clostridium</taxon>
    </lineage>
</organism>
<sequence length="270" mass="30156">MAIENYKPTLWEDSIMENFHDSSFVGIITTPPVEKKGEKVVFNRIAPGAWKQYTTGQKIEWSAVATTKVEMTFPNQKYYAFMIDDCDAVQTKNDVLNSVTKEQSGVLGEEVDQEVIGFIVNNISPENTIGAVGTEELVNKSNAYEFLVDLNTMANKNKVPLTDRYFIIPPDYLALLAKDERFTNEYTVLENGIVEGATINGTTLICKADNPLNQVILTHKSGTGYAMQLSGDAEAVRLQDYFGDGVRGIVKYGYTELRNESSYMAYVKFS</sequence>
<evidence type="ECO:0000313" key="2">
    <source>
        <dbReference type="Proteomes" id="UP001501047"/>
    </source>
</evidence>
<protein>
    <submittedName>
        <fullName evidence="1">Uncharacterized protein</fullName>
    </submittedName>
</protein>
<comment type="caution">
    <text evidence="1">The sequence shown here is derived from an EMBL/GenBank/DDBJ whole genome shotgun (WGS) entry which is preliminary data.</text>
</comment>
<proteinExistence type="predicted"/>
<name>A0ABP3W8M2_CLOSU</name>
<accession>A0ABP3W8M2</accession>